<keyword evidence="3" id="KW-1185">Reference proteome</keyword>
<dbReference type="Proteomes" id="UP000694562">
    <property type="component" value="Unplaced"/>
</dbReference>
<reference evidence="2" key="2">
    <citation type="submission" date="2025-09" db="UniProtKB">
        <authorList>
            <consortium name="Ensembl"/>
        </authorList>
    </citation>
    <scope>IDENTIFICATION</scope>
</reference>
<reference evidence="2" key="1">
    <citation type="submission" date="2025-08" db="UniProtKB">
        <authorList>
            <consortium name="Ensembl"/>
        </authorList>
    </citation>
    <scope>IDENTIFICATION</scope>
</reference>
<protein>
    <recommendedName>
        <fullName evidence="1">EPCAM/Trop-2 C-terminal domain-containing protein</fullName>
    </recommendedName>
</protein>
<dbReference type="InterPro" id="IPR049420">
    <property type="entry name" value="EPCAM-Trop-2_C"/>
</dbReference>
<evidence type="ECO:0000313" key="2">
    <source>
        <dbReference type="Ensembl" id="ENSFTIP00000024185.1"/>
    </source>
</evidence>
<name>A0A8C4VCS3_FALTI</name>
<dbReference type="Pfam" id="PF21283">
    <property type="entry name" value="EPCAM-Trop-2_C"/>
    <property type="match status" value="1"/>
</dbReference>
<evidence type="ECO:0000313" key="3">
    <source>
        <dbReference type="Proteomes" id="UP000694562"/>
    </source>
</evidence>
<feature type="domain" description="EPCAM/Trop-2 C-terminal" evidence="1">
    <location>
        <begin position="108"/>
        <end position="159"/>
    </location>
</feature>
<dbReference type="OrthoDB" id="8953056at2759"/>
<dbReference type="Ensembl" id="ENSFTIT00000025206.1">
    <property type="protein sequence ID" value="ENSFTIP00000024185.1"/>
    <property type="gene ID" value="ENSFTIG00000015469.1"/>
</dbReference>
<accession>A0A8C4VCS3</accession>
<sequence>MNGPCLMQSGKYLSAAAKTHENGNNCTCTLVGSDHQVGCSTLPAERALMKAEMIPVKKNHFWGRPHGLSGTDSIYDPDCENRLQNSRAFDVPGVRPETSAREPVSGAEASRCDVDRADVAYYFEKDVMDGSVLHSNWSLTASANGDALDTEKIQIYYADEKTPVLRETKVEIKEMGEISLFPLELFNKVLTLLGRKDPLIPMQV</sequence>
<evidence type="ECO:0000259" key="1">
    <source>
        <dbReference type="Pfam" id="PF21283"/>
    </source>
</evidence>
<dbReference type="AlphaFoldDB" id="A0A8C4VCS3"/>
<proteinExistence type="predicted"/>
<organism evidence="2 3">
    <name type="scientific">Falco tinnunculus</name>
    <name type="common">Common kestrel</name>
    <dbReference type="NCBI Taxonomy" id="100819"/>
    <lineage>
        <taxon>Eukaryota</taxon>
        <taxon>Metazoa</taxon>
        <taxon>Chordata</taxon>
        <taxon>Craniata</taxon>
        <taxon>Vertebrata</taxon>
        <taxon>Euteleostomi</taxon>
        <taxon>Archelosauria</taxon>
        <taxon>Archosauria</taxon>
        <taxon>Dinosauria</taxon>
        <taxon>Saurischia</taxon>
        <taxon>Theropoda</taxon>
        <taxon>Coelurosauria</taxon>
        <taxon>Aves</taxon>
        <taxon>Neognathae</taxon>
        <taxon>Neoaves</taxon>
        <taxon>Telluraves</taxon>
        <taxon>Australaves</taxon>
        <taxon>Falconiformes</taxon>
        <taxon>Falconidae</taxon>
        <taxon>Falco</taxon>
    </lineage>
</organism>